<keyword evidence="9" id="KW-0479">Metal-binding</keyword>
<dbReference type="InterPro" id="IPR017214">
    <property type="entry name" value="UCP037471"/>
</dbReference>
<evidence type="ECO:0000259" key="12">
    <source>
        <dbReference type="PROSITE" id="PS50836"/>
    </source>
</evidence>
<keyword evidence="15" id="KW-1185">Reference proteome</keyword>
<evidence type="ECO:0000256" key="11">
    <source>
        <dbReference type="SAM" id="SignalP"/>
    </source>
</evidence>
<sequence length="400" mass="43649">MKIMMASSKSLLVSLLFLSFLFLFTTFASAEPCANHRFDEGKTFASCTDLPSLNFSLHWNYRSSSHTVDIAIRHGGVDKEKPPSTWMAWAINPYSKGMVGSQSLVAFRRDDGTMAAYTSPITSYGTQLQQGNLSFPVNGLSSVVNENEMIIFATLTLPENTTTVNHLWQEGPLVGNVPGIHRLSGPNVGSMGTLDFLSGKIVLDKPSSSRNKGKIVHGVLCTFGWGFLIPIGALVARYGKQYLGQGPAWFYIHIACQCIGYLLGLVGGIIGILLWKGVFGGGSIHGIGSHQYIGIVLLCLGVIQVIVGFFFRPQKEDKKRIYFNVFHYLIGYGSIGLSIANVFLGFKLVHLKVGAWPQLTYIVAISFLVCIAAILEGVGCWKRIKASKTPMEKENQLVAA</sequence>
<evidence type="ECO:0000256" key="6">
    <source>
        <dbReference type="ARBA" id="ARBA00022989"/>
    </source>
</evidence>
<dbReference type="GO" id="GO:0016020">
    <property type="term" value="C:membrane"/>
    <property type="evidence" value="ECO:0007669"/>
    <property type="project" value="UniProtKB-SubCell"/>
</dbReference>
<organism evidence="14 15">
    <name type="scientific">Corchorus olitorius</name>
    <dbReference type="NCBI Taxonomy" id="93759"/>
    <lineage>
        <taxon>Eukaryota</taxon>
        <taxon>Viridiplantae</taxon>
        <taxon>Streptophyta</taxon>
        <taxon>Embryophyta</taxon>
        <taxon>Tracheophyta</taxon>
        <taxon>Spermatophyta</taxon>
        <taxon>Magnoliopsida</taxon>
        <taxon>eudicotyledons</taxon>
        <taxon>Gunneridae</taxon>
        <taxon>Pentapetalae</taxon>
        <taxon>rosids</taxon>
        <taxon>malvids</taxon>
        <taxon>Malvales</taxon>
        <taxon>Malvaceae</taxon>
        <taxon>Grewioideae</taxon>
        <taxon>Apeibeae</taxon>
        <taxon>Corchorus</taxon>
    </lineage>
</organism>
<dbReference type="OrthoDB" id="2419613at2759"/>
<evidence type="ECO:0000256" key="8">
    <source>
        <dbReference type="PIRNR" id="PIRNR037471"/>
    </source>
</evidence>
<keyword evidence="6 10" id="KW-1133">Transmembrane helix</keyword>
<dbReference type="InterPro" id="IPR006593">
    <property type="entry name" value="Cyt_b561/ferric_Rdtase_TM"/>
</dbReference>
<accession>A0A1R3IJN3</accession>
<evidence type="ECO:0000313" key="14">
    <source>
        <dbReference type="EMBL" id="OMO82799.1"/>
    </source>
</evidence>
<evidence type="ECO:0000256" key="2">
    <source>
        <dbReference type="ARBA" id="ARBA00022448"/>
    </source>
</evidence>
<comment type="cofactor">
    <cofactor evidence="8">
        <name>heme b</name>
        <dbReference type="ChEBI" id="CHEBI:60344"/>
    </cofactor>
    <text evidence="8">Binds 2 heme b groups non-covalently.</text>
</comment>
<keyword evidence="5 8" id="KW-0249">Electron transport</keyword>
<dbReference type="GO" id="GO:0046872">
    <property type="term" value="F:metal ion binding"/>
    <property type="evidence" value="ECO:0007669"/>
    <property type="project" value="UniProtKB-KW"/>
</dbReference>
<feature type="binding site" description="axial binding residue" evidence="9">
    <location>
        <position position="253"/>
    </location>
    <ligand>
        <name>heme b</name>
        <dbReference type="ChEBI" id="CHEBI:60344"/>
        <label>1</label>
    </ligand>
    <ligandPart>
        <name>Fe</name>
        <dbReference type="ChEBI" id="CHEBI:18248"/>
    </ligandPart>
</feature>
<dbReference type="CDD" id="cd09629">
    <property type="entry name" value="DOMON_CIL1_like"/>
    <property type="match status" value="1"/>
</dbReference>
<feature type="binding site" description="axial binding residue" evidence="9">
    <location>
        <position position="327"/>
    </location>
    <ligand>
        <name>heme b</name>
        <dbReference type="ChEBI" id="CHEBI:60344"/>
        <label>1</label>
    </ligand>
    <ligandPart>
        <name>Fe</name>
        <dbReference type="ChEBI" id="CHEBI:18248"/>
    </ligandPart>
</feature>
<dbReference type="Pfam" id="PF04526">
    <property type="entry name" value="DUF568"/>
    <property type="match status" value="1"/>
</dbReference>
<dbReference type="InterPro" id="IPR045265">
    <property type="entry name" value="AIR12_DOMON"/>
</dbReference>
<reference evidence="15" key="1">
    <citation type="submission" date="2013-09" db="EMBL/GenBank/DDBJ databases">
        <title>Corchorus olitorius genome sequencing.</title>
        <authorList>
            <person name="Alam M."/>
            <person name="Haque M.S."/>
            <person name="Islam M.S."/>
            <person name="Emdad E.M."/>
            <person name="Islam M.M."/>
            <person name="Ahmed B."/>
            <person name="Halim A."/>
            <person name="Hossen Q.M.M."/>
            <person name="Hossain M.Z."/>
            <person name="Ahmed R."/>
            <person name="Khan M.M."/>
            <person name="Islam R."/>
            <person name="Rashid M.M."/>
            <person name="Khan S.A."/>
            <person name="Rahman M.S."/>
            <person name="Alam M."/>
            <person name="Yahiya A.S."/>
            <person name="Khan M.S."/>
            <person name="Azam M.S."/>
            <person name="Haque T."/>
            <person name="Lashkar M.Z.H."/>
            <person name="Akhand A.I."/>
            <person name="Morshed G."/>
            <person name="Roy S."/>
            <person name="Uddin K.S."/>
            <person name="Rabeya T."/>
            <person name="Hossain A.S."/>
            <person name="Chowdhury A."/>
            <person name="Snigdha A.R."/>
            <person name="Mortoza M.S."/>
            <person name="Matin S.A."/>
            <person name="Hoque S.M.E."/>
            <person name="Islam M.K."/>
            <person name="Roy D.K."/>
            <person name="Haider R."/>
            <person name="Moosa M.M."/>
            <person name="Elias S.M."/>
            <person name="Hasan A.M."/>
            <person name="Jahan S."/>
            <person name="Shafiuddin M."/>
            <person name="Mahmood N."/>
            <person name="Shommy N.S."/>
        </authorList>
    </citation>
    <scope>NUCLEOTIDE SEQUENCE [LARGE SCALE GENOMIC DNA]</scope>
    <source>
        <strain evidence="15">cv. O-4</strain>
    </source>
</reference>
<feature type="chain" id="PRO_5013294695" description="Cytochrome b561 and DOMON domain-containing protein" evidence="11">
    <location>
        <begin position="31"/>
        <end position="400"/>
    </location>
</feature>
<dbReference type="PROSITE" id="PS50939">
    <property type="entry name" value="CYTOCHROME_B561"/>
    <property type="match status" value="1"/>
</dbReference>
<dbReference type="InterPro" id="IPR005018">
    <property type="entry name" value="DOMON_domain"/>
</dbReference>
<protein>
    <recommendedName>
        <fullName evidence="8">Cytochrome b561 and DOMON domain-containing protein</fullName>
    </recommendedName>
</protein>
<dbReference type="EMBL" id="AWUE01018069">
    <property type="protein sequence ID" value="OMO82799.1"/>
    <property type="molecule type" value="Genomic_DNA"/>
</dbReference>
<feature type="domain" description="Cytochrome b561" evidence="13">
    <location>
        <begin position="177"/>
        <end position="385"/>
    </location>
</feature>
<dbReference type="STRING" id="93759.A0A1R3IJN3"/>
<evidence type="ECO:0000256" key="5">
    <source>
        <dbReference type="ARBA" id="ARBA00022982"/>
    </source>
</evidence>
<feature type="transmembrane region" description="Helical" evidence="10">
    <location>
        <begin position="248"/>
        <end position="272"/>
    </location>
</feature>
<dbReference type="AlphaFoldDB" id="A0A1R3IJN3"/>
<evidence type="ECO:0000256" key="10">
    <source>
        <dbReference type="SAM" id="Phobius"/>
    </source>
</evidence>
<keyword evidence="9" id="KW-0408">Iron</keyword>
<comment type="caution">
    <text evidence="14">The sequence shown here is derived from an EMBL/GenBank/DDBJ whole genome shotgun (WGS) entry which is preliminary data.</text>
</comment>
<comment type="subcellular location">
    <subcellularLocation>
        <location evidence="1">Membrane</location>
    </subcellularLocation>
</comment>
<evidence type="ECO:0000256" key="7">
    <source>
        <dbReference type="ARBA" id="ARBA00023136"/>
    </source>
</evidence>
<keyword evidence="4 11" id="KW-0732">Signal</keyword>
<feature type="transmembrane region" description="Helical" evidence="10">
    <location>
        <begin position="358"/>
        <end position="381"/>
    </location>
</feature>
<evidence type="ECO:0000313" key="15">
    <source>
        <dbReference type="Proteomes" id="UP000187203"/>
    </source>
</evidence>
<evidence type="ECO:0000259" key="13">
    <source>
        <dbReference type="PROSITE" id="PS50939"/>
    </source>
</evidence>
<evidence type="ECO:0000256" key="3">
    <source>
        <dbReference type="ARBA" id="ARBA00022692"/>
    </source>
</evidence>
<feature type="domain" description="DOMON" evidence="12">
    <location>
        <begin position="53"/>
        <end position="171"/>
    </location>
</feature>
<dbReference type="PROSITE" id="PS50836">
    <property type="entry name" value="DOMON"/>
    <property type="match status" value="1"/>
</dbReference>
<gene>
    <name evidence="14" type="ORF">COLO4_22815</name>
</gene>
<dbReference type="Pfam" id="PF03188">
    <property type="entry name" value="Cytochrom_B561"/>
    <property type="match status" value="1"/>
</dbReference>
<dbReference type="PANTHER" id="PTHR23130">
    <property type="entry name" value="CYTOCHROME B561 AND DOMON DOMAIN-CONTAINING PROTEIN"/>
    <property type="match status" value="1"/>
</dbReference>
<feature type="transmembrane region" description="Helical" evidence="10">
    <location>
        <begin position="323"/>
        <end position="346"/>
    </location>
</feature>
<feature type="transmembrane region" description="Helical" evidence="10">
    <location>
        <begin position="292"/>
        <end position="311"/>
    </location>
</feature>
<feature type="binding site" description="axial binding residue" evidence="9">
    <location>
        <position position="217"/>
    </location>
    <ligand>
        <name>heme b</name>
        <dbReference type="ChEBI" id="CHEBI:60344"/>
        <label>1</label>
    </ligand>
    <ligandPart>
        <name>Fe</name>
        <dbReference type="ChEBI" id="CHEBI:18248"/>
    </ligandPart>
</feature>
<feature type="signal peptide" evidence="11">
    <location>
        <begin position="1"/>
        <end position="30"/>
    </location>
</feature>
<feature type="binding site" description="axial binding residue" evidence="9">
    <location>
        <position position="290"/>
    </location>
    <ligand>
        <name>heme b</name>
        <dbReference type="ChEBI" id="CHEBI:60344"/>
        <label>1</label>
    </ligand>
    <ligandPart>
        <name>Fe</name>
        <dbReference type="ChEBI" id="CHEBI:18248"/>
    </ligandPart>
</feature>
<evidence type="ECO:0000256" key="9">
    <source>
        <dbReference type="PIRSR" id="PIRSR037471-1"/>
    </source>
</evidence>
<dbReference type="Proteomes" id="UP000187203">
    <property type="component" value="Unassembled WGS sequence"/>
</dbReference>
<dbReference type="Gene3D" id="1.20.120.1770">
    <property type="match status" value="1"/>
</dbReference>
<keyword evidence="2 8" id="KW-0813">Transport</keyword>
<dbReference type="PIRSF" id="PIRSF037471">
    <property type="entry name" value="UCP037471"/>
    <property type="match status" value="1"/>
</dbReference>
<proteinExistence type="predicted"/>
<dbReference type="PANTHER" id="PTHR23130:SF159">
    <property type="entry name" value="OS08G0335600 PROTEIN"/>
    <property type="match status" value="1"/>
</dbReference>
<keyword evidence="7 8" id="KW-0472">Membrane</keyword>
<dbReference type="CDD" id="cd08760">
    <property type="entry name" value="Cyt_b561_FRRS1_like"/>
    <property type="match status" value="1"/>
</dbReference>
<evidence type="ECO:0000256" key="1">
    <source>
        <dbReference type="ARBA" id="ARBA00004370"/>
    </source>
</evidence>
<evidence type="ECO:0000256" key="4">
    <source>
        <dbReference type="ARBA" id="ARBA00022729"/>
    </source>
</evidence>
<name>A0A1R3IJN3_9ROSI</name>
<dbReference type="SMART" id="SM00665">
    <property type="entry name" value="B561"/>
    <property type="match status" value="1"/>
</dbReference>
<feature type="transmembrane region" description="Helical" evidence="10">
    <location>
        <begin position="215"/>
        <end position="236"/>
    </location>
</feature>
<keyword evidence="3 10" id="KW-0812">Transmembrane</keyword>